<organism evidence="1 2">
    <name type="scientific">Arsenicibacter rosenii</name>
    <dbReference type="NCBI Taxonomy" id="1750698"/>
    <lineage>
        <taxon>Bacteria</taxon>
        <taxon>Pseudomonadati</taxon>
        <taxon>Bacteroidota</taxon>
        <taxon>Cytophagia</taxon>
        <taxon>Cytophagales</taxon>
        <taxon>Spirosomataceae</taxon>
        <taxon>Arsenicibacter</taxon>
    </lineage>
</organism>
<name>A0A1S2VGM0_9BACT</name>
<protein>
    <submittedName>
        <fullName evidence="1">Uncharacterized protein</fullName>
    </submittedName>
</protein>
<comment type="caution">
    <text evidence="1">The sequence shown here is derived from an EMBL/GenBank/DDBJ whole genome shotgun (WGS) entry which is preliminary data.</text>
</comment>
<proteinExistence type="predicted"/>
<dbReference type="Proteomes" id="UP000181790">
    <property type="component" value="Unassembled WGS sequence"/>
</dbReference>
<evidence type="ECO:0000313" key="1">
    <source>
        <dbReference type="EMBL" id="OIN57560.1"/>
    </source>
</evidence>
<evidence type="ECO:0000313" key="2">
    <source>
        <dbReference type="Proteomes" id="UP000181790"/>
    </source>
</evidence>
<gene>
    <name evidence="1" type="ORF">BLX24_18915</name>
</gene>
<dbReference type="EMBL" id="MORL01000011">
    <property type="protein sequence ID" value="OIN57560.1"/>
    <property type="molecule type" value="Genomic_DNA"/>
</dbReference>
<reference evidence="1 2" key="1">
    <citation type="submission" date="2016-10" db="EMBL/GenBank/DDBJ databases">
        <title>Arsenicibacter rosenii gen. nov., sp. nov., an efficient arsenic-methylating bacterium isolated from an arsenic-contaminated paddy soil.</title>
        <authorList>
            <person name="Huang K."/>
        </authorList>
    </citation>
    <scope>NUCLEOTIDE SEQUENCE [LARGE SCALE GENOMIC DNA]</scope>
    <source>
        <strain evidence="1 2">SM-1</strain>
    </source>
</reference>
<sequence>MAFVGTLSLHKPADIRKALFFFICANVVGNVAKKSLNKHVQLFGYISAVFTLYTQEGFM</sequence>
<accession>A0A1S2VGM0</accession>
<dbReference type="AlphaFoldDB" id="A0A1S2VGM0"/>
<keyword evidence="2" id="KW-1185">Reference proteome</keyword>